<accession>A0AAN7T0K5</accession>
<dbReference type="Proteomes" id="UP001309876">
    <property type="component" value="Unassembled WGS sequence"/>
</dbReference>
<evidence type="ECO:0000259" key="1">
    <source>
        <dbReference type="Pfam" id="PF06985"/>
    </source>
</evidence>
<evidence type="ECO:0000313" key="2">
    <source>
        <dbReference type="EMBL" id="KAK5086752.1"/>
    </source>
</evidence>
<reference evidence="2 3" key="1">
    <citation type="submission" date="2023-08" db="EMBL/GenBank/DDBJ databases">
        <title>Black Yeasts Isolated from many extreme environments.</title>
        <authorList>
            <person name="Coleine C."/>
            <person name="Stajich J.E."/>
            <person name="Selbmann L."/>
        </authorList>
    </citation>
    <scope>NUCLEOTIDE SEQUENCE [LARGE SCALE GENOMIC DNA]</scope>
    <source>
        <strain evidence="2 3">CCFEE 5910</strain>
    </source>
</reference>
<dbReference type="InterPro" id="IPR052895">
    <property type="entry name" value="HetReg/Transcr_Mod"/>
</dbReference>
<comment type="caution">
    <text evidence="2">The sequence shown here is derived from an EMBL/GenBank/DDBJ whole genome shotgun (WGS) entry which is preliminary data.</text>
</comment>
<organism evidence="2 3">
    <name type="scientific">Lithohypha guttulata</name>
    <dbReference type="NCBI Taxonomy" id="1690604"/>
    <lineage>
        <taxon>Eukaryota</taxon>
        <taxon>Fungi</taxon>
        <taxon>Dikarya</taxon>
        <taxon>Ascomycota</taxon>
        <taxon>Pezizomycotina</taxon>
        <taxon>Eurotiomycetes</taxon>
        <taxon>Chaetothyriomycetidae</taxon>
        <taxon>Chaetothyriales</taxon>
        <taxon>Trichomeriaceae</taxon>
        <taxon>Lithohypha</taxon>
    </lineage>
</organism>
<name>A0AAN7T0K5_9EURO</name>
<dbReference type="PANTHER" id="PTHR24148:SF64">
    <property type="entry name" value="HETEROKARYON INCOMPATIBILITY DOMAIN-CONTAINING PROTEIN"/>
    <property type="match status" value="1"/>
</dbReference>
<dbReference type="EMBL" id="JAVRRJ010000003">
    <property type="protein sequence ID" value="KAK5086752.1"/>
    <property type="molecule type" value="Genomic_DNA"/>
</dbReference>
<sequence>MSASYSRYTKLNSENAEVRIMVLQPDSLSSHISCTLEVVPLPQANPFYALSYVWGDADNLQTITIDDEDIYTRKNLCDFLENLAATIPGPIRVWVDFLCINQYDVIERNSQVAMMGEIYSAADSVYAWLGPQTCKSDKVFDFVEQSRLLRSEGEPYWKIYNSNSDALDSLEDITSRTYWTRLWIIQEIVLAKRLWLFCGSRLISWDDLQFVLAGSKSHSSSLASGRSRLLHYLKESRESTNSIPLSRLVHKFISAECQDGRDKIYALLALAHEESKRRVKVDYGKHLLQVLVETFQDWASEWMLEQDNISNESDATASYTPSFFCQQLSALLSEDILLDLYDSSKDRIAITAKINLKGTWENGPLEFRAVATIGARGEWLQPVSDAKTKDRDYKTTERAVSHVIKPDGCSNFIYTTITPISGDRILNIGPIILIIRQKGPHPCIVGRGIQQTCTPTESVFHPCSWSAQLLPETTFEFTATTTSDINDLTTAVTPPPHLTRRRSSRKDDVVSVTLNASALVELLIATKEQEEEEYTWSPYEFGRQHDIVDLCRECRLARNFVNYKRRGSRAFRCSCVWAGAEQALSTQLRKVRRYCSGPV</sequence>
<dbReference type="Pfam" id="PF06985">
    <property type="entry name" value="HET"/>
    <property type="match status" value="1"/>
</dbReference>
<protein>
    <recommendedName>
        <fullName evidence="1">Heterokaryon incompatibility domain-containing protein</fullName>
    </recommendedName>
</protein>
<keyword evidence="3" id="KW-1185">Reference proteome</keyword>
<feature type="domain" description="Heterokaryon incompatibility" evidence="1">
    <location>
        <begin position="47"/>
        <end position="187"/>
    </location>
</feature>
<gene>
    <name evidence="2" type="ORF">LTR05_003920</name>
</gene>
<proteinExistence type="predicted"/>
<evidence type="ECO:0000313" key="3">
    <source>
        <dbReference type="Proteomes" id="UP001309876"/>
    </source>
</evidence>
<dbReference type="PANTHER" id="PTHR24148">
    <property type="entry name" value="ANKYRIN REPEAT DOMAIN-CONTAINING PROTEIN 39 HOMOLOG-RELATED"/>
    <property type="match status" value="1"/>
</dbReference>
<dbReference type="InterPro" id="IPR010730">
    <property type="entry name" value="HET"/>
</dbReference>
<dbReference type="AlphaFoldDB" id="A0AAN7T0K5"/>